<protein>
    <submittedName>
        <fullName evidence="2">Uncharacterized protein</fullName>
    </submittedName>
</protein>
<accession>A0A4R6QLH0</accession>
<evidence type="ECO:0000256" key="1">
    <source>
        <dbReference type="SAM" id="Phobius"/>
    </source>
</evidence>
<gene>
    <name evidence="2" type="ORF">DES47_104293</name>
</gene>
<keyword evidence="1" id="KW-1133">Transmembrane helix</keyword>
<dbReference type="RefSeq" id="WP_133701856.1">
    <property type="nucleotide sequence ID" value="NZ_SNXS01000004.1"/>
</dbReference>
<dbReference type="EMBL" id="SNXS01000004">
    <property type="protein sequence ID" value="TDP64009.1"/>
    <property type="molecule type" value="Genomic_DNA"/>
</dbReference>
<feature type="transmembrane region" description="Helical" evidence="1">
    <location>
        <begin position="15"/>
        <end position="36"/>
    </location>
</feature>
<organism evidence="2 3">
    <name type="scientific">Roseateles toxinivorans</name>
    <dbReference type="NCBI Taxonomy" id="270368"/>
    <lineage>
        <taxon>Bacteria</taxon>
        <taxon>Pseudomonadati</taxon>
        <taxon>Pseudomonadota</taxon>
        <taxon>Betaproteobacteria</taxon>
        <taxon>Burkholderiales</taxon>
        <taxon>Sphaerotilaceae</taxon>
        <taxon>Roseateles</taxon>
    </lineage>
</organism>
<evidence type="ECO:0000313" key="2">
    <source>
        <dbReference type="EMBL" id="TDP64009.1"/>
    </source>
</evidence>
<dbReference type="InParanoid" id="A0A4R6QLH0"/>
<reference evidence="2 3" key="1">
    <citation type="submission" date="2019-03" db="EMBL/GenBank/DDBJ databases">
        <title>Genomic Encyclopedia of Type Strains, Phase IV (KMG-IV): sequencing the most valuable type-strain genomes for metagenomic binning, comparative biology and taxonomic classification.</title>
        <authorList>
            <person name="Goeker M."/>
        </authorList>
    </citation>
    <scope>NUCLEOTIDE SEQUENCE [LARGE SCALE GENOMIC DNA]</scope>
    <source>
        <strain evidence="2 3">DSM 16998</strain>
    </source>
</reference>
<keyword evidence="3" id="KW-1185">Reference proteome</keyword>
<name>A0A4R6QLH0_9BURK</name>
<dbReference type="AlphaFoldDB" id="A0A4R6QLH0"/>
<comment type="caution">
    <text evidence="2">The sequence shown here is derived from an EMBL/GenBank/DDBJ whole genome shotgun (WGS) entry which is preliminary data.</text>
</comment>
<keyword evidence="1" id="KW-0472">Membrane</keyword>
<keyword evidence="1" id="KW-0812">Transmembrane</keyword>
<evidence type="ECO:0000313" key="3">
    <source>
        <dbReference type="Proteomes" id="UP000295361"/>
    </source>
</evidence>
<proteinExistence type="predicted"/>
<dbReference type="OrthoDB" id="9853728at2"/>
<sequence length="270" mass="29325">MGDSTASAGNSLDTLIKYLGPLLGMATAALSLYIAFSTRETNERLASTKAEVEKLNLASTQYDLAARVIHEFGAQNAREFSATYAQKQPPVEVPDAELRRQLVDGVGRWKDGNNLMTGSAVNGLYLRQIVYLKLSSMGKTAVTDLRLVVRQKDFDEKLGTQVKRYGLLNTAGWTETTLPLSALMEASAEARSMRTQVLIPLAQVSGGEYFFGRVLVPVKLLWKDKRLVRDDSLELNVANESTLDNQLHSAILGRSTSGSTSVAAGASAPR</sequence>
<dbReference type="Proteomes" id="UP000295361">
    <property type="component" value="Unassembled WGS sequence"/>
</dbReference>